<accession>E2Q2Y0</accession>
<dbReference type="Proteomes" id="UP000002357">
    <property type="component" value="Chromosome"/>
</dbReference>
<feature type="compositionally biased region" description="Low complexity" evidence="1">
    <location>
        <begin position="1"/>
        <end position="13"/>
    </location>
</feature>
<dbReference type="SUPFAM" id="SSF49498">
    <property type="entry name" value="alpha-Amylase inhibitor tendamistat"/>
    <property type="match status" value="1"/>
</dbReference>
<dbReference type="InterPro" id="IPR036379">
    <property type="entry name" value="A-amylase_inhib_sf"/>
</dbReference>
<gene>
    <name evidence="2" type="ORF">SCLAV_1658</name>
</gene>
<keyword evidence="3" id="KW-1185">Reference proteome</keyword>
<proteinExistence type="predicted"/>
<reference evidence="2 3" key="1">
    <citation type="journal article" date="2010" name="Genome Biol. Evol.">
        <title>The sequence of a 1.8-mb bacterial linear plasmid reveals a rich evolutionary reservoir of secondary metabolic pathways.</title>
        <authorList>
            <person name="Medema M.H."/>
            <person name="Trefzer A."/>
            <person name="Kovalchuk A."/>
            <person name="van den Berg M."/>
            <person name="Mueller U."/>
            <person name="Heijne W."/>
            <person name="Wu L."/>
            <person name="Alam M.T."/>
            <person name="Ronning C.M."/>
            <person name="Nierman W.C."/>
            <person name="Bovenberg R.A.L."/>
            <person name="Breitling R."/>
            <person name="Takano E."/>
        </authorList>
    </citation>
    <scope>NUCLEOTIDE SEQUENCE [LARGE SCALE GENOMIC DNA]</scope>
    <source>
        <strain evidence="3">ATCC 27064 / DSM 738 / JCM 4710 / NBRC 13307 / NCIMB 12785 / NRRL 3585 / VKM Ac-602</strain>
    </source>
</reference>
<sequence length="92" mass="10034">MAVASANSVGAGADTRTKVSQQNAEVLAVPECVRRWSTTNYAYARNNCSGSHSLRFKWSLAPDSDCVTLRPGYQAHHERPNFASRFEGLASC</sequence>
<organism evidence="2 3">
    <name type="scientific">Streptomyces clavuligerus</name>
    <dbReference type="NCBI Taxonomy" id="1901"/>
    <lineage>
        <taxon>Bacteria</taxon>
        <taxon>Bacillati</taxon>
        <taxon>Actinomycetota</taxon>
        <taxon>Actinomycetes</taxon>
        <taxon>Kitasatosporales</taxon>
        <taxon>Streptomycetaceae</taxon>
        <taxon>Streptomyces</taxon>
    </lineage>
</organism>
<evidence type="ECO:0000256" key="1">
    <source>
        <dbReference type="SAM" id="MobiDB-lite"/>
    </source>
</evidence>
<dbReference type="Gene3D" id="2.60.40.20">
    <property type="entry name" value="Alpha-amylase inhibitor"/>
    <property type="match status" value="1"/>
</dbReference>
<protein>
    <submittedName>
        <fullName evidence="2">Uncharacterized protein</fullName>
    </submittedName>
</protein>
<feature type="region of interest" description="Disordered" evidence="1">
    <location>
        <begin position="1"/>
        <end position="20"/>
    </location>
</feature>
<name>E2Q2Y0_STRCL</name>
<dbReference type="GO" id="GO:0015066">
    <property type="term" value="F:alpha-amylase inhibitor activity"/>
    <property type="evidence" value="ECO:0007669"/>
    <property type="project" value="InterPro"/>
</dbReference>
<evidence type="ECO:0000313" key="2">
    <source>
        <dbReference type="EMBL" id="EFG06733.1"/>
    </source>
</evidence>
<dbReference type="AlphaFoldDB" id="E2Q2Y0"/>
<evidence type="ECO:0000313" key="3">
    <source>
        <dbReference type="Proteomes" id="UP000002357"/>
    </source>
</evidence>
<dbReference type="EMBL" id="CM000913">
    <property type="protein sequence ID" value="EFG06733.1"/>
    <property type="molecule type" value="Genomic_DNA"/>
</dbReference>